<dbReference type="CDD" id="cd06071">
    <property type="entry name" value="Beach"/>
    <property type="match status" value="1"/>
</dbReference>
<dbReference type="InterPro" id="IPR036372">
    <property type="entry name" value="BEACH_dom_sf"/>
</dbReference>
<keyword evidence="1" id="KW-0853">WD repeat</keyword>
<dbReference type="PANTHER" id="PTHR46108">
    <property type="entry name" value="BLUE CHEESE"/>
    <property type="match status" value="1"/>
</dbReference>
<dbReference type="InterPro" id="IPR000409">
    <property type="entry name" value="BEACH_dom"/>
</dbReference>
<feature type="compositionally biased region" description="Basic and acidic residues" evidence="3">
    <location>
        <begin position="460"/>
        <end position="483"/>
    </location>
</feature>
<protein>
    <submittedName>
        <fullName evidence="7">BEACH domain-containing protein</fullName>
    </submittedName>
</protein>
<dbReference type="SUPFAM" id="SSF50978">
    <property type="entry name" value="WD40 repeat-like"/>
    <property type="match status" value="1"/>
</dbReference>
<feature type="region of interest" description="Disordered" evidence="3">
    <location>
        <begin position="419"/>
        <end position="492"/>
    </location>
</feature>
<dbReference type="STRING" id="6313.A0A158PCH6"/>
<proteinExistence type="predicted"/>
<dbReference type="PROSITE" id="PS50197">
    <property type="entry name" value="BEACH"/>
    <property type="match status" value="1"/>
</dbReference>
<feature type="domain" description="BEACH-type PH" evidence="5">
    <location>
        <begin position="499"/>
        <end position="623"/>
    </location>
</feature>
<organism evidence="6 7">
    <name type="scientific">Angiostrongylus cantonensis</name>
    <name type="common">Rat lungworm</name>
    <dbReference type="NCBI Taxonomy" id="6313"/>
    <lineage>
        <taxon>Eukaryota</taxon>
        <taxon>Metazoa</taxon>
        <taxon>Ecdysozoa</taxon>
        <taxon>Nematoda</taxon>
        <taxon>Chromadorea</taxon>
        <taxon>Rhabditida</taxon>
        <taxon>Rhabditina</taxon>
        <taxon>Rhabditomorpha</taxon>
        <taxon>Strongyloidea</taxon>
        <taxon>Metastrongylidae</taxon>
        <taxon>Angiostrongylus</taxon>
    </lineage>
</organism>
<name>A0A158PCH6_ANGCA</name>
<evidence type="ECO:0000256" key="3">
    <source>
        <dbReference type="SAM" id="MobiDB-lite"/>
    </source>
</evidence>
<reference evidence="7" key="2">
    <citation type="submission" date="2016-04" db="UniProtKB">
        <authorList>
            <consortium name="WormBaseParasite"/>
        </authorList>
    </citation>
    <scope>IDENTIFICATION</scope>
</reference>
<dbReference type="FunFam" id="1.10.1540.10:FF:000002">
    <property type="entry name" value="WD repeat and FYVE domain containing 3"/>
    <property type="match status" value="1"/>
</dbReference>
<feature type="compositionally biased region" description="Acidic residues" evidence="3">
    <location>
        <begin position="433"/>
        <end position="452"/>
    </location>
</feature>
<dbReference type="Pfam" id="PF14844">
    <property type="entry name" value="PH_BEACH"/>
    <property type="match status" value="1"/>
</dbReference>
<evidence type="ECO:0000259" key="4">
    <source>
        <dbReference type="PROSITE" id="PS50197"/>
    </source>
</evidence>
<dbReference type="InterPro" id="IPR011993">
    <property type="entry name" value="PH-like_dom_sf"/>
</dbReference>
<dbReference type="Proteomes" id="UP000035642">
    <property type="component" value="Unassembled WGS sequence"/>
</dbReference>
<dbReference type="SUPFAM" id="SSF50729">
    <property type="entry name" value="PH domain-like"/>
    <property type="match status" value="1"/>
</dbReference>
<feature type="region of interest" description="Disordered" evidence="3">
    <location>
        <begin position="1190"/>
        <end position="1217"/>
    </location>
</feature>
<reference evidence="6" key="1">
    <citation type="submission" date="2012-09" db="EMBL/GenBank/DDBJ databases">
        <authorList>
            <person name="Martin A.A."/>
        </authorList>
    </citation>
    <scope>NUCLEOTIDE SEQUENCE</scope>
</reference>
<dbReference type="SMART" id="SM01026">
    <property type="entry name" value="Beach"/>
    <property type="match status" value="1"/>
</dbReference>
<sequence length="1308" mass="147909">MKKLFCDDFQVATGGRTDSLLDVITEIFDHLISTDLLVSSSLPPNIPPQPLSQVGINISYMALRSVDCLWNGLLVVQMSVLDTLSSVVTKRYIFLSSNESWFFTSLTHLIFMLSVTPDIMQQDNAPLEKASAQVALCASRVWTDVILSKKALLEECFKKPTVCELNAARALLANVAGQHWHQFVDSQLSGNYHNHMTSKDIHTQISSKITRVASGLHKLASKRTLSSHSSINSVLPWKNVSIDKEVIHMWLRVHVSLVKELLVAQSTRYHEWHTHAKKWSLHDWHQLEAELTRERGIWGPEKASVLDKYKLDTTEGPSRSRRKMIPNRFFYHVFPYRPHLDDPSAKSMRAKVAISRDSELYYNACRRRRGRIMNTRIIDYSVTISTPSEEKPAFTFCDLAQLNSSLIRRLSLRPHVDTNVAQKIGDNGKDSENGEENDDKEPSVDMDDDQQDESLASDKPMSESREEVKEDDKKENEREDSSNKKKRGPDNQTLLRLLEQGEQLHSMFRCARIQGLETSEGLLLFGREHYYVVDGFTLLKTREIRDLDFLSQELRDPIVPYTGTHPPRSSRLCSKFSYDDIKEVHKRRYLLQPIALEVFSADGRNYLLAFPKKMRDRVYEKLLSMAKGLTSGGTDSVGGQKANMAIEQSGRASLLNSIIGQQSVTQRWLNGQISNFQYLIHLNTLAGRSYNDLSQYPVLPWVLADYTSTTLDFTNPKTFRDLSKPMGAQHPQRLEQFLKRYREWDDPTGETPPYMYGTHYSSAMIVVSYLVRLEPFTQQFLSLQGGHFDLADRMFHSVGDAWISASRNNMADVKELIPEFFVLPELLLNKNRFDFGVKQNGVALNDVVLPPWAHEDAREFVRLHRQALECDYVSSHLHEWIDLVFGYKQSGEEAVKANNLFHHLFYEGNVDFESIMDPLTRNATIGFVNNFGQIPTQLFKKPHPQKKVSPVDGFSNTPGVTTQRLFYHCLYSLKPPQGPIKELRSAVGSIYQSERTGVIALEQNRVLIGSNRYIAWGFPDRSIRMGQIDSDKVVCSAHAFVVSASRDCSVILWHQSELYLIRQLPLHPSPVSAVAINDTTGDIATSCTTLLHLWSINGDLLAVVNTCDSNVVMDPSQMILSITFSTMNEWDSDNVVVCGTSDGVVKIYSCVMVENDGSVEAPHIEPQLKPGASSSASVHARLDRVRRRLKVGGSQDTSEAHSPEPPASPKMSTSLDEGIERPECPQYVRVLMQRAALTVHTAFNRPDNTHPAPITCLAPSRDHKSFLVGDGIGRLWCWQAGEDGGRADHWVQVLFDSVVDIWKCSHCS</sequence>
<evidence type="ECO:0000313" key="7">
    <source>
        <dbReference type="WBParaSite" id="ACAC_0001253301-mRNA-1"/>
    </source>
</evidence>
<dbReference type="InterPro" id="IPR015943">
    <property type="entry name" value="WD40/YVTN_repeat-like_dom_sf"/>
</dbReference>
<keyword evidence="2" id="KW-0677">Repeat</keyword>
<dbReference type="SMART" id="SM00320">
    <property type="entry name" value="WD40"/>
    <property type="match status" value="4"/>
</dbReference>
<feature type="domain" description="BEACH" evidence="4">
    <location>
        <begin position="653"/>
        <end position="946"/>
    </location>
</feature>
<dbReference type="InterPro" id="IPR036322">
    <property type="entry name" value="WD40_repeat_dom_sf"/>
</dbReference>
<dbReference type="CDD" id="cd01201">
    <property type="entry name" value="PH_BEACH"/>
    <property type="match status" value="1"/>
</dbReference>
<dbReference type="WBParaSite" id="ACAC_0001253301-mRNA-1">
    <property type="protein sequence ID" value="ACAC_0001253301-mRNA-1"/>
    <property type="gene ID" value="ACAC_0001253301"/>
</dbReference>
<evidence type="ECO:0000256" key="2">
    <source>
        <dbReference type="ARBA" id="ARBA00022737"/>
    </source>
</evidence>
<evidence type="ECO:0000259" key="5">
    <source>
        <dbReference type="PROSITE" id="PS51783"/>
    </source>
</evidence>
<keyword evidence="6" id="KW-1185">Reference proteome</keyword>
<dbReference type="PROSITE" id="PS51783">
    <property type="entry name" value="PH_BEACH"/>
    <property type="match status" value="1"/>
</dbReference>
<dbReference type="Pfam" id="PF02138">
    <property type="entry name" value="Beach"/>
    <property type="match status" value="1"/>
</dbReference>
<dbReference type="Gene3D" id="2.30.29.30">
    <property type="entry name" value="Pleckstrin-homology domain (PH domain)/Phosphotyrosine-binding domain (PTB)"/>
    <property type="match status" value="1"/>
</dbReference>
<dbReference type="InterPro" id="IPR001680">
    <property type="entry name" value="WD40_rpt"/>
</dbReference>
<dbReference type="Gene3D" id="1.10.1540.10">
    <property type="entry name" value="BEACH domain"/>
    <property type="match status" value="1"/>
</dbReference>
<dbReference type="PANTHER" id="PTHR46108:SF4">
    <property type="entry name" value="BLUE CHEESE"/>
    <property type="match status" value="1"/>
</dbReference>
<dbReference type="Gene3D" id="2.130.10.10">
    <property type="entry name" value="YVTN repeat-like/Quinoprotein amine dehydrogenase"/>
    <property type="match status" value="1"/>
</dbReference>
<dbReference type="InterPro" id="IPR023362">
    <property type="entry name" value="PH-BEACH_dom"/>
</dbReference>
<dbReference type="SUPFAM" id="SSF81837">
    <property type="entry name" value="BEACH domain"/>
    <property type="match status" value="1"/>
</dbReference>
<evidence type="ECO:0000256" key="1">
    <source>
        <dbReference type="ARBA" id="ARBA00022574"/>
    </source>
</evidence>
<dbReference type="InterPro" id="IPR051944">
    <property type="entry name" value="BEACH_domain_protein"/>
</dbReference>
<evidence type="ECO:0000313" key="6">
    <source>
        <dbReference type="Proteomes" id="UP000035642"/>
    </source>
</evidence>
<accession>A0A158PCH6</accession>